<dbReference type="Proteomes" id="UP000324222">
    <property type="component" value="Unassembled WGS sequence"/>
</dbReference>
<feature type="region of interest" description="Disordered" evidence="1">
    <location>
        <begin position="1"/>
        <end position="68"/>
    </location>
</feature>
<name>A0A5B7E7M9_PORTR</name>
<proteinExistence type="predicted"/>
<sequence>MGEGSRAGCWDRGGRGAISHAPPPPLPTPPPRDSPPPLPPQERHPCTPASGEITPGSPDTPRDGSSHHYLTVSITITTTSRVSSPHFTTYIRTYSTYIPTQPAIATTTTMPTSNTITTTTTIVDHRIIQQQTLLSAFRVPGRPQF</sequence>
<feature type="compositionally biased region" description="Pro residues" evidence="1">
    <location>
        <begin position="21"/>
        <end position="40"/>
    </location>
</feature>
<gene>
    <name evidence="2" type="ORF">E2C01_022997</name>
</gene>
<evidence type="ECO:0000313" key="2">
    <source>
        <dbReference type="EMBL" id="MPC29748.1"/>
    </source>
</evidence>
<evidence type="ECO:0000313" key="3">
    <source>
        <dbReference type="Proteomes" id="UP000324222"/>
    </source>
</evidence>
<comment type="caution">
    <text evidence="2">The sequence shown here is derived from an EMBL/GenBank/DDBJ whole genome shotgun (WGS) entry which is preliminary data.</text>
</comment>
<keyword evidence="3" id="KW-1185">Reference proteome</keyword>
<dbReference type="EMBL" id="VSRR010002128">
    <property type="protein sequence ID" value="MPC29748.1"/>
    <property type="molecule type" value="Genomic_DNA"/>
</dbReference>
<reference evidence="2 3" key="1">
    <citation type="submission" date="2019-05" db="EMBL/GenBank/DDBJ databases">
        <title>Another draft genome of Portunus trituberculatus and its Hox gene families provides insights of decapod evolution.</title>
        <authorList>
            <person name="Jeong J.-H."/>
            <person name="Song I."/>
            <person name="Kim S."/>
            <person name="Choi T."/>
            <person name="Kim D."/>
            <person name="Ryu S."/>
            <person name="Kim W."/>
        </authorList>
    </citation>
    <scope>NUCLEOTIDE SEQUENCE [LARGE SCALE GENOMIC DNA]</scope>
    <source>
        <tissue evidence="2">Muscle</tissue>
    </source>
</reference>
<evidence type="ECO:0000256" key="1">
    <source>
        <dbReference type="SAM" id="MobiDB-lite"/>
    </source>
</evidence>
<dbReference type="AlphaFoldDB" id="A0A5B7E7M9"/>
<accession>A0A5B7E7M9</accession>
<organism evidence="2 3">
    <name type="scientific">Portunus trituberculatus</name>
    <name type="common">Swimming crab</name>
    <name type="synonym">Neptunus trituberculatus</name>
    <dbReference type="NCBI Taxonomy" id="210409"/>
    <lineage>
        <taxon>Eukaryota</taxon>
        <taxon>Metazoa</taxon>
        <taxon>Ecdysozoa</taxon>
        <taxon>Arthropoda</taxon>
        <taxon>Crustacea</taxon>
        <taxon>Multicrustacea</taxon>
        <taxon>Malacostraca</taxon>
        <taxon>Eumalacostraca</taxon>
        <taxon>Eucarida</taxon>
        <taxon>Decapoda</taxon>
        <taxon>Pleocyemata</taxon>
        <taxon>Brachyura</taxon>
        <taxon>Eubrachyura</taxon>
        <taxon>Portunoidea</taxon>
        <taxon>Portunidae</taxon>
        <taxon>Portuninae</taxon>
        <taxon>Portunus</taxon>
    </lineage>
</organism>
<protein>
    <submittedName>
        <fullName evidence="2">Uncharacterized protein</fullName>
    </submittedName>
</protein>